<reference evidence="2 3" key="1">
    <citation type="submission" date="2022-12" db="EMBL/GenBank/DDBJ databases">
        <title>Chromosome-level genome of Tegillarca granosa.</title>
        <authorList>
            <person name="Kim J."/>
        </authorList>
    </citation>
    <scope>NUCLEOTIDE SEQUENCE [LARGE SCALE GENOMIC DNA]</scope>
    <source>
        <strain evidence="2">Teg-2019</strain>
        <tissue evidence="2">Adductor muscle</tissue>
    </source>
</reference>
<organism evidence="2 3">
    <name type="scientific">Tegillarca granosa</name>
    <name type="common">Malaysian cockle</name>
    <name type="synonym">Anadara granosa</name>
    <dbReference type="NCBI Taxonomy" id="220873"/>
    <lineage>
        <taxon>Eukaryota</taxon>
        <taxon>Metazoa</taxon>
        <taxon>Spiralia</taxon>
        <taxon>Lophotrochozoa</taxon>
        <taxon>Mollusca</taxon>
        <taxon>Bivalvia</taxon>
        <taxon>Autobranchia</taxon>
        <taxon>Pteriomorphia</taxon>
        <taxon>Arcoida</taxon>
        <taxon>Arcoidea</taxon>
        <taxon>Arcidae</taxon>
        <taxon>Tegillarca</taxon>
    </lineage>
</organism>
<gene>
    <name evidence="2" type="ORF">KUTeg_024495</name>
</gene>
<dbReference type="Proteomes" id="UP001217089">
    <property type="component" value="Unassembled WGS sequence"/>
</dbReference>
<comment type="caution">
    <text evidence="2">The sequence shown here is derived from an EMBL/GenBank/DDBJ whole genome shotgun (WGS) entry which is preliminary data.</text>
</comment>
<evidence type="ECO:0000256" key="1">
    <source>
        <dbReference type="SAM" id="MobiDB-lite"/>
    </source>
</evidence>
<proteinExistence type="predicted"/>
<evidence type="ECO:0000313" key="2">
    <source>
        <dbReference type="EMBL" id="KAJ8297964.1"/>
    </source>
</evidence>
<sequence length="59" mass="6327">MRILSVNKKSIVQQTYGKRGMLRLNYEVAGKLALAGALSKESSKEQASAGLSAMSKKKA</sequence>
<feature type="region of interest" description="Disordered" evidence="1">
    <location>
        <begin position="40"/>
        <end position="59"/>
    </location>
</feature>
<accession>A0ABQ9DXG1</accession>
<protein>
    <submittedName>
        <fullName evidence="2">Uncharacterized protein</fullName>
    </submittedName>
</protein>
<dbReference type="EMBL" id="JARBDR010000923">
    <property type="protein sequence ID" value="KAJ8297964.1"/>
    <property type="molecule type" value="Genomic_DNA"/>
</dbReference>
<keyword evidence="3" id="KW-1185">Reference proteome</keyword>
<name>A0ABQ9DXG1_TEGGR</name>
<evidence type="ECO:0000313" key="3">
    <source>
        <dbReference type="Proteomes" id="UP001217089"/>
    </source>
</evidence>